<accession>A0A9P0BIT1</accession>
<dbReference type="AlphaFoldDB" id="A0A9P0BIT1"/>
<organism evidence="1 2">
    <name type="scientific">Brassicogethes aeneus</name>
    <name type="common">Rape pollen beetle</name>
    <name type="synonym">Meligethes aeneus</name>
    <dbReference type="NCBI Taxonomy" id="1431903"/>
    <lineage>
        <taxon>Eukaryota</taxon>
        <taxon>Metazoa</taxon>
        <taxon>Ecdysozoa</taxon>
        <taxon>Arthropoda</taxon>
        <taxon>Hexapoda</taxon>
        <taxon>Insecta</taxon>
        <taxon>Pterygota</taxon>
        <taxon>Neoptera</taxon>
        <taxon>Endopterygota</taxon>
        <taxon>Coleoptera</taxon>
        <taxon>Polyphaga</taxon>
        <taxon>Cucujiformia</taxon>
        <taxon>Nitidulidae</taxon>
        <taxon>Meligethinae</taxon>
        <taxon>Brassicogethes</taxon>
    </lineage>
</organism>
<reference evidence="1" key="1">
    <citation type="submission" date="2021-12" db="EMBL/GenBank/DDBJ databases">
        <authorList>
            <person name="King R."/>
        </authorList>
    </citation>
    <scope>NUCLEOTIDE SEQUENCE</scope>
</reference>
<proteinExistence type="predicted"/>
<protein>
    <submittedName>
        <fullName evidence="1">Uncharacterized protein</fullName>
    </submittedName>
</protein>
<sequence>MSKKTVFNTDWINPQMNPKWANVFAKVEGDVFSVLCKICSKRVALSNMCKQALTSHEKCTSHTKRLKTVSTTTNLLTCLKNKNDAISTPTMKLPSQLQEIPHNLRNDNLIVSRNIMGTTHS</sequence>
<evidence type="ECO:0000313" key="2">
    <source>
        <dbReference type="Proteomes" id="UP001154078"/>
    </source>
</evidence>
<evidence type="ECO:0000313" key="1">
    <source>
        <dbReference type="EMBL" id="CAH0562855.1"/>
    </source>
</evidence>
<name>A0A9P0BIT1_BRAAE</name>
<dbReference type="EMBL" id="OV121139">
    <property type="protein sequence ID" value="CAH0562855.1"/>
    <property type="molecule type" value="Genomic_DNA"/>
</dbReference>
<keyword evidence="2" id="KW-1185">Reference proteome</keyword>
<gene>
    <name evidence="1" type="ORF">MELIAE_LOCUS11870</name>
</gene>
<dbReference type="OrthoDB" id="6689096at2759"/>
<dbReference type="Proteomes" id="UP001154078">
    <property type="component" value="Chromosome 8"/>
</dbReference>